<dbReference type="AlphaFoldDB" id="A0A179D612"/>
<dbReference type="STRING" id="999894.TDIS_0058"/>
<dbReference type="SUPFAM" id="SSF48371">
    <property type="entry name" value="ARM repeat"/>
    <property type="match status" value="1"/>
</dbReference>
<sequence length="938" mass="110664">MPRRETVKKALKAIKRGADYKYFFDHLKSPEWIKPLWKEGFFRDPPKPIKEGEYISFPSWPESIYLARMAPLNPKLVLEVILQIPDVGNARIYQDLIDAALKMPPELAACLVEKTKKWAKSLYLSVPEKLGQLISHLAEGGKTEEALEIAEVLLDIIPDSSSIKDIFPPEPRPRFDIWSYEQILKENYPQLIKESGLPAFKLLCDLLEKAVHLSQREKYEKPVDLSYIWRPAIEDHLQNTREDVKNVLVNAVRDAADLLIKEGLLSIEETIHHLEKYSYPIFKRIILYLLWRFPEKAGRFIPQYLINNTLFNDPHFRHEYNILLRKYFKNLDNREKKQIIRWLEQGPDPELLKDKSPGEKEQLRKLWLRNQLARFNLEDLPREWQKVYKELVEKFGEPEHPDFVFTTSTWIGPTSPLTKEAILQKSIDELIEFLKSWSPPEIPFGEPSPEGLGRELASAVAEQPERFAIEAKKFKGTGPTYVRHLISGFTEALKEGKSFPWEQILNLCEWAISQPREISKKRKIPFGFDPDWGWTRKEIASLLETGLEKYAFPFKLRERIWKILEPLTEDPEPTREEEEKRFDLHELEWPTLAINSVRGRAFHAIIKYAIWVRQNLKKQKVKYQGFSSIPEVKEVLEKHLDPSHDPSLAIRSIYGQWLPWLIHLDSDWIKENLSKIFPEDNPKLRKVAWESYLVFNRASKYLVFNKASKEVYELLKDQYAQAVNTLSLDLKDKDLKETQKSLANHLMIFYALGSIEWDDPIFQSFWENAGPLRKEALEFIGRLLYQSKISQEFIKRFQKLWESYWYKFQDSFHKSPDKYKPELATFGWWFISEKFDVSWAINRLLEVLQLTRKIEPARMVLQHLTKISEKYLREAIKSLKLIAEGDQEGWVIYTGRKYIREILEKAMRDSKARSDAEPFVHYLGSRGFFEFRDLLRKN</sequence>
<dbReference type="InterPro" id="IPR016024">
    <property type="entry name" value="ARM-type_fold"/>
</dbReference>
<accession>A0A179D612</accession>
<dbReference type="Proteomes" id="UP000078390">
    <property type="component" value="Unassembled WGS sequence"/>
</dbReference>
<organism evidence="1 2">
    <name type="scientific">Thermosulfurimonas dismutans</name>
    <dbReference type="NCBI Taxonomy" id="999894"/>
    <lineage>
        <taxon>Bacteria</taxon>
        <taxon>Pseudomonadati</taxon>
        <taxon>Thermodesulfobacteriota</taxon>
        <taxon>Thermodesulfobacteria</taxon>
        <taxon>Thermodesulfobacteriales</taxon>
        <taxon>Thermodesulfobacteriaceae</taxon>
        <taxon>Thermosulfurimonas</taxon>
    </lineage>
</organism>
<evidence type="ECO:0000313" key="2">
    <source>
        <dbReference type="Proteomes" id="UP000078390"/>
    </source>
</evidence>
<evidence type="ECO:0000313" key="1">
    <source>
        <dbReference type="EMBL" id="OAQ21540.1"/>
    </source>
</evidence>
<proteinExistence type="predicted"/>
<dbReference type="RefSeq" id="WP_068668129.1">
    <property type="nucleotide sequence ID" value="NZ_LWLG01000001.1"/>
</dbReference>
<reference evidence="1 2" key="1">
    <citation type="submission" date="2016-04" db="EMBL/GenBank/DDBJ databases">
        <title>Genome analysis of Thermosulfurimonas dismutans, the first thermophilic sulfur-disproportionating bacterium of the phylum Thermodesulfobacteria.</title>
        <authorList>
            <person name="Mardanov A.V."/>
            <person name="Beletsky A.V."/>
            <person name="Kadnikov V.V."/>
            <person name="Slobodkin A.I."/>
            <person name="Ravin N.V."/>
        </authorList>
    </citation>
    <scope>NUCLEOTIDE SEQUENCE [LARGE SCALE GENOMIC DNA]</scope>
    <source>
        <strain evidence="1 2">S95</strain>
    </source>
</reference>
<protein>
    <submittedName>
        <fullName evidence="1">Uncharacterized protein</fullName>
    </submittedName>
</protein>
<dbReference type="OrthoDB" id="9765709at2"/>
<comment type="caution">
    <text evidence="1">The sequence shown here is derived from an EMBL/GenBank/DDBJ whole genome shotgun (WGS) entry which is preliminary data.</text>
</comment>
<name>A0A179D612_9BACT</name>
<gene>
    <name evidence="1" type="ORF">TDIS_0058</name>
</gene>
<keyword evidence="2" id="KW-1185">Reference proteome</keyword>
<dbReference type="EMBL" id="LWLG01000001">
    <property type="protein sequence ID" value="OAQ21540.1"/>
    <property type="molecule type" value="Genomic_DNA"/>
</dbReference>